<proteinExistence type="predicted"/>
<reference evidence="2" key="1">
    <citation type="journal article" date="2019" name="Int. J. Syst. Evol. Microbiol.">
        <title>The Global Catalogue of Microorganisms (GCM) 10K type strain sequencing project: providing services to taxonomists for standard genome sequencing and annotation.</title>
        <authorList>
            <consortium name="The Broad Institute Genomics Platform"/>
            <consortium name="The Broad Institute Genome Sequencing Center for Infectious Disease"/>
            <person name="Wu L."/>
            <person name="Ma J."/>
        </authorList>
    </citation>
    <scope>NUCLEOTIDE SEQUENCE [LARGE SCALE GENOMIC DNA]</scope>
    <source>
        <strain evidence="2">CGMCC 1.15942</strain>
    </source>
</reference>
<dbReference type="EMBL" id="BMKI01000012">
    <property type="protein sequence ID" value="GGD02084.1"/>
    <property type="molecule type" value="Genomic_DNA"/>
</dbReference>
<keyword evidence="2" id="KW-1185">Reference proteome</keyword>
<gene>
    <name evidence="1" type="ORF">GCM10011573_34480</name>
</gene>
<evidence type="ECO:0000313" key="2">
    <source>
        <dbReference type="Proteomes" id="UP000630615"/>
    </source>
</evidence>
<name>A0ABQ1PRU7_9ENTE</name>
<dbReference type="Proteomes" id="UP000630615">
    <property type="component" value="Unassembled WGS sequence"/>
</dbReference>
<sequence>MKNVYLINETDYIVANNSQEAVNAYADQTEVDIDSVEQLDPEKECLWSELKDYSKEYITSKSIRLDFSNIKNSNAIELGTLTVADGVLVEWRNMNEVIEEETEELPYLLMSKA</sequence>
<comment type="caution">
    <text evidence="1">The sequence shown here is derived from an EMBL/GenBank/DDBJ whole genome shotgun (WGS) entry which is preliminary data.</text>
</comment>
<evidence type="ECO:0000313" key="1">
    <source>
        <dbReference type="EMBL" id="GGD02084.1"/>
    </source>
</evidence>
<dbReference type="RefSeq" id="WP_088271858.1">
    <property type="nucleotide sequence ID" value="NZ_BMKI01000012.1"/>
</dbReference>
<accession>A0ABQ1PRU7</accession>
<protein>
    <submittedName>
        <fullName evidence="1">Uncharacterized protein</fullName>
    </submittedName>
</protein>
<organism evidence="1 2">
    <name type="scientific">Enterococcus wangshanyuanii</name>
    <dbReference type="NCBI Taxonomy" id="2005703"/>
    <lineage>
        <taxon>Bacteria</taxon>
        <taxon>Bacillati</taxon>
        <taxon>Bacillota</taxon>
        <taxon>Bacilli</taxon>
        <taxon>Lactobacillales</taxon>
        <taxon>Enterococcaceae</taxon>
        <taxon>Enterococcus</taxon>
    </lineage>
</organism>